<name>A0A0Q3JFJ2_BRADI</name>
<keyword evidence="4" id="KW-1185">Reference proteome</keyword>
<reference evidence="2" key="2">
    <citation type="submission" date="2017-06" db="EMBL/GenBank/DDBJ databases">
        <title>WGS assembly of Brachypodium distachyon.</title>
        <authorList>
            <consortium name="The International Brachypodium Initiative"/>
            <person name="Lucas S."/>
            <person name="Harmon-Smith M."/>
            <person name="Lail K."/>
            <person name="Tice H."/>
            <person name="Grimwood J."/>
            <person name="Bruce D."/>
            <person name="Barry K."/>
            <person name="Shu S."/>
            <person name="Lindquist E."/>
            <person name="Wang M."/>
            <person name="Pitluck S."/>
            <person name="Vogel J.P."/>
            <person name="Garvin D.F."/>
            <person name="Mockler T.C."/>
            <person name="Schmutz J."/>
            <person name="Rokhsar D."/>
            <person name="Bevan M.W."/>
        </authorList>
    </citation>
    <scope>NUCLEOTIDE SEQUENCE</scope>
    <source>
        <strain evidence="2">Bd21</strain>
    </source>
</reference>
<reference evidence="2 3" key="1">
    <citation type="journal article" date="2010" name="Nature">
        <title>Genome sequencing and analysis of the model grass Brachypodium distachyon.</title>
        <authorList>
            <consortium name="International Brachypodium Initiative"/>
        </authorList>
    </citation>
    <scope>NUCLEOTIDE SEQUENCE [LARGE SCALE GENOMIC DNA]</scope>
    <source>
        <strain evidence="2 3">Bd21</strain>
    </source>
</reference>
<evidence type="ECO:0000313" key="2">
    <source>
        <dbReference type="EMBL" id="KQK16731.1"/>
    </source>
</evidence>
<dbReference type="EMBL" id="CM000880">
    <property type="protein sequence ID" value="KQK16731.1"/>
    <property type="molecule type" value="Genomic_DNA"/>
</dbReference>
<proteinExistence type="predicted"/>
<dbReference type="Gramene" id="KQK16731">
    <property type="protein sequence ID" value="KQK16731"/>
    <property type="gene ID" value="BRADI_1g30256v3"/>
</dbReference>
<organism evidence="2">
    <name type="scientific">Brachypodium distachyon</name>
    <name type="common">Purple false brome</name>
    <name type="synonym">Trachynia distachya</name>
    <dbReference type="NCBI Taxonomy" id="15368"/>
    <lineage>
        <taxon>Eukaryota</taxon>
        <taxon>Viridiplantae</taxon>
        <taxon>Streptophyta</taxon>
        <taxon>Embryophyta</taxon>
        <taxon>Tracheophyta</taxon>
        <taxon>Spermatophyta</taxon>
        <taxon>Magnoliopsida</taxon>
        <taxon>Liliopsida</taxon>
        <taxon>Poales</taxon>
        <taxon>Poaceae</taxon>
        <taxon>BOP clade</taxon>
        <taxon>Pooideae</taxon>
        <taxon>Stipodae</taxon>
        <taxon>Brachypodieae</taxon>
        <taxon>Brachypodium</taxon>
    </lineage>
</organism>
<evidence type="ECO:0000313" key="4">
    <source>
        <dbReference type="Proteomes" id="UP000008810"/>
    </source>
</evidence>
<feature type="region of interest" description="Disordered" evidence="1">
    <location>
        <begin position="55"/>
        <end position="143"/>
    </location>
</feature>
<sequence>MLLLVHSIPRLLPPEQQPFSPSPSRSHTCRRPGGAVLRRPSSSAGTYAFTLLLPRPTRLHHPPPSPLLDLLPQTSRSPATPPNQKPHPSTASSCVRAFSRGQNWGPSSGRNRGRPRLSLLQSAVPSSGWNRRRRSPPACAAALLRPGRAARAVPMDDP</sequence>
<reference evidence="3" key="3">
    <citation type="submission" date="2018-08" db="UniProtKB">
        <authorList>
            <consortium name="EnsemblPlants"/>
        </authorList>
    </citation>
    <scope>IDENTIFICATION</scope>
    <source>
        <strain evidence="3">cv. Bd21</strain>
    </source>
</reference>
<feature type="compositionally biased region" description="Low complexity" evidence="1">
    <location>
        <begin position="105"/>
        <end position="120"/>
    </location>
</feature>
<protein>
    <submittedName>
        <fullName evidence="2 3">Uncharacterized protein</fullName>
    </submittedName>
</protein>
<evidence type="ECO:0000256" key="1">
    <source>
        <dbReference type="SAM" id="MobiDB-lite"/>
    </source>
</evidence>
<dbReference type="AlphaFoldDB" id="A0A0Q3JFJ2"/>
<dbReference type="EnsemblPlants" id="KQK16731">
    <property type="protein sequence ID" value="KQK16731"/>
    <property type="gene ID" value="BRADI_1g30256v3"/>
</dbReference>
<dbReference type="InParanoid" id="A0A0Q3JFJ2"/>
<accession>A0A0Q3JFJ2</accession>
<feature type="region of interest" description="Disordered" evidence="1">
    <location>
        <begin position="12"/>
        <end position="41"/>
    </location>
</feature>
<gene>
    <name evidence="2" type="ORF">BRADI_1g30256v3</name>
</gene>
<dbReference type="Proteomes" id="UP000008810">
    <property type="component" value="Chromosome 1"/>
</dbReference>
<feature type="compositionally biased region" description="Low complexity" evidence="1">
    <location>
        <begin position="17"/>
        <end position="26"/>
    </location>
</feature>
<evidence type="ECO:0000313" key="3">
    <source>
        <dbReference type="EnsemblPlants" id="KQK16731"/>
    </source>
</evidence>